<dbReference type="EMBL" id="LR031878">
    <property type="protein sequence ID" value="VDD50474.1"/>
    <property type="molecule type" value="Genomic_DNA"/>
</dbReference>
<dbReference type="SMART" id="SM01301">
    <property type="entry name" value="PTPlike_phytase"/>
    <property type="match status" value="1"/>
</dbReference>
<evidence type="ECO:0008006" key="2">
    <source>
        <dbReference type="Google" id="ProtNLM"/>
    </source>
</evidence>
<sequence>MTKVRDGLLLGKKTILKSDYLPACQNKSVNPRIESAPNYHQARSLHVHGVAMPTAVGIRNLLDHIGAHKASNQVQVLWISLREEPVIYINGKPYVLRDLDNPFTNMGMKRLNVDQMEEDLRGDVLMEASRHGNKILVTDELPDGEMVDQWEPVVSNESLKTMLEVVYQELQAEGYLVEYARVPVTEPKDTDFDALIRKISQADINTEIIFSCQMGRGNTTAGMVIATLLYFKRPGASDNSFGRIFTTGRNITYDLPNSEEDKIRREYAVIRSLIRVLEGGVKGKRQVDNAIDRCASIQVSSAHFNIQVYENVYQTLWVLTSGQMSKFFFINQHTELTRGNPNLQQ</sequence>
<protein>
    <recommendedName>
        <fullName evidence="2">Tyrosine specific protein phosphatases domain-containing protein</fullName>
    </recommendedName>
</protein>
<dbReference type="InterPro" id="IPR029021">
    <property type="entry name" value="Prot-tyrosine_phosphatase-like"/>
</dbReference>
<dbReference type="Gene3D" id="3.90.190.10">
    <property type="entry name" value="Protein tyrosine phosphatase superfamily"/>
    <property type="match status" value="1"/>
</dbReference>
<dbReference type="PANTHER" id="PTHR23339">
    <property type="entry name" value="TYROSINE SPECIFIC PROTEIN PHOSPHATASE AND DUAL SPECIFICITY PROTEIN PHOSPHATASE"/>
    <property type="match status" value="1"/>
</dbReference>
<proteinExistence type="predicted"/>
<dbReference type="Pfam" id="PF14566">
    <property type="entry name" value="PTPlike_phytase"/>
    <property type="match status" value="1"/>
</dbReference>
<reference evidence="1" key="1">
    <citation type="submission" date="2018-11" db="EMBL/GenBank/DDBJ databases">
        <authorList>
            <consortium name="Genoscope - CEA"/>
            <person name="William W."/>
        </authorList>
    </citation>
    <scope>NUCLEOTIDE SEQUENCE</scope>
</reference>
<evidence type="ECO:0000313" key="1">
    <source>
        <dbReference type="EMBL" id="VDD50474.1"/>
    </source>
</evidence>
<name>A0A3P6FRF7_BRAOL</name>
<accession>A0A3P6FRF7</accession>
<dbReference type="CDD" id="cd14496">
    <property type="entry name" value="PTP_paladin"/>
    <property type="match status" value="1"/>
</dbReference>
<gene>
    <name evidence="1" type="ORF">BOLC1T02863H</name>
</gene>
<dbReference type="AlphaFoldDB" id="A0A3P6FRF7"/>
<organism evidence="1">
    <name type="scientific">Brassica oleracea</name>
    <name type="common">Wild cabbage</name>
    <dbReference type="NCBI Taxonomy" id="3712"/>
    <lineage>
        <taxon>Eukaryota</taxon>
        <taxon>Viridiplantae</taxon>
        <taxon>Streptophyta</taxon>
        <taxon>Embryophyta</taxon>
        <taxon>Tracheophyta</taxon>
        <taxon>Spermatophyta</taxon>
        <taxon>Magnoliopsida</taxon>
        <taxon>eudicotyledons</taxon>
        <taxon>Gunneridae</taxon>
        <taxon>Pentapetalae</taxon>
        <taxon>rosids</taxon>
        <taxon>malvids</taxon>
        <taxon>Brassicales</taxon>
        <taxon>Brassicaceae</taxon>
        <taxon>Brassiceae</taxon>
        <taxon>Brassica</taxon>
    </lineage>
</organism>
<dbReference type="InterPro" id="IPR050561">
    <property type="entry name" value="PTP"/>
</dbReference>
<dbReference type="SUPFAM" id="SSF52799">
    <property type="entry name" value="(Phosphotyrosine protein) phosphatases II"/>
    <property type="match status" value="1"/>
</dbReference>